<comment type="similarity">
    <text evidence="1">Belongs to the NADH dehydrogenase family.</text>
</comment>
<reference evidence="7" key="1">
    <citation type="journal article" date="2013" name="Nature">
        <title>Draft genome of the wheat A-genome progenitor Triticum urartu.</title>
        <authorList>
            <person name="Ling H.Q."/>
            <person name="Zhao S."/>
            <person name="Liu D."/>
            <person name="Wang J."/>
            <person name="Sun H."/>
            <person name="Zhang C."/>
            <person name="Fan H."/>
            <person name="Li D."/>
            <person name="Dong L."/>
            <person name="Tao Y."/>
            <person name="Gao C."/>
            <person name="Wu H."/>
            <person name="Li Y."/>
            <person name="Cui Y."/>
            <person name="Guo X."/>
            <person name="Zheng S."/>
            <person name="Wang B."/>
            <person name="Yu K."/>
            <person name="Liang Q."/>
            <person name="Yang W."/>
            <person name="Lou X."/>
            <person name="Chen J."/>
            <person name="Feng M."/>
            <person name="Jian J."/>
            <person name="Zhang X."/>
            <person name="Luo G."/>
            <person name="Jiang Y."/>
            <person name="Liu J."/>
            <person name="Wang Z."/>
            <person name="Sha Y."/>
            <person name="Zhang B."/>
            <person name="Wu H."/>
            <person name="Tang D."/>
            <person name="Shen Q."/>
            <person name="Xue P."/>
            <person name="Zou S."/>
            <person name="Wang X."/>
            <person name="Liu X."/>
            <person name="Wang F."/>
            <person name="Yang Y."/>
            <person name="An X."/>
            <person name="Dong Z."/>
            <person name="Zhang K."/>
            <person name="Zhang X."/>
            <person name="Luo M.C."/>
            <person name="Dvorak J."/>
            <person name="Tong Y."/>
            <person name="Wang J."/>
            <person name="Yang H."/>
            <person name="Li Z."/>
            <person name="Wang D."/>
            <person name="Zhang A."/>
            <person name="Wang J."/>
        </authorList>
    </citation>
    <scope>NUCLEOTIDE SEQUENCE</scope>
    <source>
        <strain evidence="7">cv. G1812</strain>
    </source>
</reference>
<organism evidence="6 7">
    <name type="scientific">Triticum urartu</name>
    <name type="common">Red wild einkorn</name>
    <name type="synonym">Crithodium urartu</name>
    <dbReference type="NCBI Taxonomy" id="4572"/>
    <lineage>
        <taxon>Eukaryota</taxon>
        <taxon>Viridiplantae</taxon>
        <taxon>Streptophyta</taxon>
        <taxon>Embryophyta</taxon>
        <taxon>Tracheophyta</taxon>
        <taxon>Spermatophyta</taxon>
        <taxon>Magnoliopsida</taxon>
        <taxon>Liliopsida</taxon>
        <taxon>Poales</taxon>
        <taxon>Poaceae</taxon>
        <taxon>BOP clade</taxon>
        <taxon>Pooideae</taxon>
        <taxon>Triticodae</taxon>
        <taxon>Triticeae</taxon>
        <taxon>Triticinae</taxon>
        <taxon>Triticum</taxon>
    </lineage>
</organism>
<evidence type="ECO:0008006" key="8">
    <source>
        <dbReference type="Google" id="ProtNLM"/>
    </source>
</evidence>
<keyword evidence="3" id="KW-0274">FAD</keyword>
<evidence type="ECO:0000313" key="7">
    <source>
        <dbReference type="Proteomes" id="UP000015106"/>
    </source>
</evidence>
<dbReference type="Gramene" id="TuG1812G0300002378.01.T02">
    <property type="protein sequence ID" value="TuG1812G0300002378.01.T02"/>
    <property type="gene ID" value="TuG1812G0300002378.01"/>
</dbReference>
<evidence type="ECO:0000256" key="1">
    <source>
        <dbReference type="ARBA" id="ARBA00005272"/>
    </source>
</evidence>
<dbReference type="PANTHER" id="PTHR43706">
    <property type="entry name" value="NADH DEHYDROGENASE"/>
    <property type="match status" value="1"/>
</dbReference>
<evidence type="ECO:0000313" key="6">
    <source>
        <dbReference type="EnsemblPlants" id="TuG1812G0300002378.01.T02"/>
    </source>
</evidence>
<dbReference type="GO" id="GO:0005739">
    <property type="term" value="C:mitochondrion"/>
    <property type="evidence" value="ECO:0007669"/>
    <property type="project" value="TreeGrafter"/>
</dbReference>
<evidence type="ECO:0000256" key="4">
    <source>
        <dbReference type="ARBA" id="ARBA00023002"/>
    </source>
</evidence>
<keyword evidence="5" id="KW-0520">NAD</keyword>
<accession>A0A8R7TV17</accession>
<reference evidence="6" key="2">
    <citation type="submission" date="2018-03" db="EMBL/GenBank/DDBJ databases">
        <title>The Triticum urartu genome reveals the dynamic nature of wheat genome evolution.</title>
        <authorList>
            <person name="Ling H."/>
            <person name="Ma B."/>
            <person name="Shi X."/>
            <person name="Liu H."/>
            <person name="Dong L."/>
            <person name="Sun H."/>
            <person name="Cao Y."/>
            <person name="Gao Q."/>
            <person name="Zheng S."/>
            <person name="Li Y."/>
            <person name="Yu Y."/>
            <person name="Du H."/>
            <person name="Qi M."/>
            <person name="Li Y."/>
            <person name="Yu H."/>
            <person name="Cui Y."/>
            <person name="Wang N."/>
            <person name="Chen C."/>
            <person name="Wu H."/>
            <person name="Zhao Y."/>
            <person name="Zhang J."/>
            <person name="Li Y."/>
            <person name="Zhou W."/>
            <person name="Zhang B."/>
            <person name="Hu W."/>
            <person name="Eijk M."/>
            <person name="Tang J."/>
            <person name="Witsenboer H."/>
            <person name="Zhao S."/>
            <person name="Li Z."/>
            <person name="Zhang A."/>
            <person name="Wang D."/>
            <person name="Liang C."/>
        </authorList>
    </citation>
    <scope>NUCLEOTIDE SEQUENCE [LARGE SCALE GENOMIC DNA]</scope>
    <source>
        <strain evidence="6">cv. G1812</strain>
    </source>
</reference>
<dbReference type="GO" id="GO:0003954">
    <property type="term" value="F:NADH dehydrogenase activity"/>
    <property type="evidence" value="ECO:0007669"/>
    <property type="project" value="InterPro"/>
</dbReference>
<protein>
    <recommendedName>
        <fullName evidence="8">FAD/NAD(P)-binding domain-containing protein</fullName>
    </recommendedName>
</protein>
<evidence type="ECO:0000256" key="3">
    <source>
        <dbReference type="ARBA" id="ARBA00022827"/>
    </source>
</evidence>
<dbReference type="AlphaFoldDB" id="A0A8R7TV17"/>
<dbReference type="EnsemblPlants" id="TuG1812G0300002378.01.T02">
    <property type="protein sequence ID" value="TuG1812G0300002378.01.T02"/>
    <property type="gene ID" value="TuG1812G0300002378.01"/>
</dbReference>
<name>A0A8R7TV17_TRIUA</name>
<keyword evidence="7" id="KW-1185">Reference proteome</keyword>
<proteinExistence type="inferred from homology"/>
<dbReference type="PANTHER" id="PTHR43706:SF3">
    <property type="entry name" value="EXTERNAL ALTERNATIVE NAD(P)H-UBIQUINONE OXIDOREDUCTASE B1, MITOCHONDRIAL"/>
    <property type="match status" value="1"/>
</dbReference>
<dbReference type="InterPro" id="IPR045024">
    <property type="entry name" value="NDH-2"/>
</dbReference>
<dbReference type="Proteomes" id="UP000015106">
    <property type="component" value="Chromosome 3"/>
</dbReference>
<evidence type="ECO:0000256" key="5">
    <source>
        <dbReference type="ARBA" id="ARBA00023027"/>
    </source>
</evidence>
<sequence>MWTMENARKIWSTQCGDEASDERIIGGSAEEEPGEHLSSFTSKIEFTGCLRKSTAEGDYFNSYNQELQTSSSSKTRQVMQLMQVSEGCPTDSKGCDDCFEKASLPNISEEEKRKILHFVIIGGGPTGVEFGAELHVFLIEDMVKLYPAIEEFLKIRIIQQGEHILNMFS</sequence>
<keyword evidence="2" id="KW-0285">Flavoprotein</keyword>
<reference evidence="6" key="3">
    <citation type="submission" date="2022-06" db="UniProtKB">
        <authorList>
            <consortium name="EnsemblPlants"/>
        </authorList>
    </citation>
    <scope>IDENTIFICATION</scope>
</reference>
<keyword evidence="4" id="KW-0560">Oxidoreductase</keyword>
<evidence type="ECO:0000256" key="2">
    <source>
        <dbReference type="ARBA" id="ARBA00022630"/>
    </source>
</evidence>
<dbReference type="Gene3D" id="3.50.50.100">
    <property type="match status" value="1"/>
</dbReference>